<evidence type="ECO:0000256" key="8">
    <source>
        <dbReference type="ARBA" id="ARBA00023160"/>
    </source>
</evidence>
<dbReference type="InterPro" id="IPR011032">
    <property type="entry name" value="GroES-like_sf"/>
</dbReference>
<dbReference type="InterPro" id="IPR013154">
    <property type="entry name" value="ADH-like_N"/>
</dbReference>
<keyword evidence="13" id="KW-1185">Reference proteome</keyword>
<evidence type="ECO:0000256" key="1">
    <source>
        <dbReference type="ARBA" id="ARBA00010371"/>
    </source>
</evidence>
<keyword evidence="7" id="KW-0443">Lipid metabolism</keyword>
<dbReference type="Pfam" id="PF08240">
    <property type="entry name" value="ADH_N"/>
    <property type="match status" value="1"/>
</dbReference>
<dbReference type="InterPro" id="IPR013149">
    <property type="entry name" value="ADH-like_C"/>
</dbReference>
<comment type="caution">
    <text evidence="12">The sequence shown here is derived from an EMBL/GenBank/DDBJ whole genome shotgun (WGS) entry which is preliminary data.</text>
</comment>
<dbReference type="OrthoDB" id="9788224at2"/>
<dbReference type="Proteomes" id="UP000236220">
    <property type="component" value="Unassembled WGS sequence"/>
</dbReference>
<accession>A0A2K1PZE3</accession>
<sequence>MLKALYAGRGPVPQDVIDAVPFDRPSLMQGQALVAVLAAPINPSDVLTLTGEYGILPPLPAVGGNEGVGRVVELGPDTHGPGVGQVVLLPAGIGTWATHVVAPAAQLIALPNNADPQQLSMLTVNPPTAALLLRDFVSLHSGDWVIQNSANSGVGSYLVQLAALRGVKTVNVVRRESAVAGVKALGGDVVLVDGEDLAERVKDATGAAVIGLGVDAVGGSATMRLAACLSEGATIANYGALSGEACMVSPRELIFRDIALKGFWLARWYRITPPAEVQALLGELAGLIAQGKLHTPIQATYDVAQIKQAITAAAAGERSGKVLIVPKQEA</sequence>
<dbReference type="AlphaFoldDB" id="A0A2K1PZE3"/>
<protein>
    <recommendedName>
        <fullName evidence="9">enoyl-[acyl-carrier-protein] reductase</fullName>
        <ecNumber evidence="9">1.3.1.104</ecNumber>
    </recommendedName>
</protein>
<keyword evidence="2" id="KW-0444">Lipid biosynthesis</keyword>
<dbReference type="SUPFAM" id="SSF51735">
    <property type="entry name" value="NAD(P)-binding Rossmann-fold domains"/>
    <property type="match status" value="1"/>
</dbReference>
<evidence type="ECO:0000256" key="6">
    <source>
        <dbReference type="ARBA" id="ARBA00023002"/>
    </source>
</evidence>
<dbReference type="InterPro" id="IPR036291">
    <property type="entry name" value="NAD(P)-bd_dom_sf"/>
</dbReference>
<evidence type="ECO:0000313" key="12">
    <source>
        <dbReference type="EMBL" id="PNS08166.1"/>
    </source>
</evidence>
<organism evidence="12 13">
    <name type="scientific">Solilutibacter silvestris</name>
    <dbReference type="NCBI Taxonomy" id="1645665"/>
    <lineage>
        <taxon>Bacteria</taxon>
        <taxon>Pseudomonadati</taxon>
        <taxon>Pseudomonadota</taxon>
        <taxon>Gammaproteobacteria</taxon>
        <taxon>Lysobacterales</taxon>
        <taxon>Lysobacteraceae</taxon>
        <taxon>Solilutibacter</taxon>
    </lineage>
</organism>
<evidence type="ECO:0000256" key="7">
    <source>
        <dbReference type="ARBA" id="ARBA00023098"/>
    </source>
</evidence>
<dbReference type="SUPFAM" id="SSF50129">
    <property type="entry name" value="GroES-like"/>
    <property type="match status" value="1"/>
</dbReference>
<evidence type="ECO:0000256" key="10">
    <source>
        <dbReference type="ARBA" id="ARBA00048843"/>
    </source>
</evidence>
<dbReference type="SMART" id="SM00829">
    <property type="entry name" value="PKS_ER"/>
    <property type="match status" value="1"/>
</dbReference>
<keyword evidence="8" id="KW-0275">Fatty acid biosynthesis</keyword>
<comment type="similarity">
    <text evidence="1">Belongs to the zinc-containing alcohol dehydrogenase family. Quinone oxidoreductase subfamily.</text>
</comment>
<evidence type="ECO:0000256" key="5">
    <source>
        <dbReference type="ARBA" id="ARBA00022946"/>
    </source>
</evidence>
<dbReference type="Pfam" id="PF00107">
    <property type="entry name" value="ADH_zinc_N"/>
    <property type="match status" value="1"/>
</dbReference>
<gene>
    <name evidence="12" type="ORF">Lysil_2342</name>
</gene>
<proteinExistence type="inferred from homology"/>
<dbReference type="EC" id="1.3.1.104" evidence="9"/>
<dbReference type="InterPro" id="IPR020843">
    <property type="entry name" value="ER"/>
</dbReference>
<evidence type="ECO:0000256" key="3">
    <source>
        <dbReference type="ARBA" id="ARBA00022832"/>
    </source>
</evidence>
<dbReference type="PANTHER" id="PTHR43981">
    <property type="entry name" value="ENOYL-[ACYL-CARRIER-PROTEIN] REDUCTASE, MITOCHONDRIAL"/>
    <property type="match status" value="1"/>
</dbReference>
<evidence type="ECO:0000259" key="11">
    <source>
        <dbReference type="SMART" id="SM00829"/>
    </source>
</evidence>
<evidence type="ECO:0000313" key="13">
    <source>
        <dbReference type="Proteomes" id="UP000236220"/>
    </source>
</evidence>
<dbReference type="CDD" id="cd05282">
    <property type="entry name" value="ETR_like"/>
    <property type="match status" value="1"/>
</dbReference>
<reference evidence="12 13" key="1">
    <citation type="submission" date="2017-08" db="EMBL/GenBank/DDBJ databases">
        <title>Lysobacter sylvestris genome.</title>
        <authorList>
            <person name="Zhang D.-C."/>
            <person name="Albuquerque L."/>
            <person name="Franca L."/>
            <person name="Froufe H.J.C."/>
            <person name="Barroso C."/>
            <person name="Egas C."/>
            <person name="Da Costa M."/>
            <person name="Margesin R."/>
        </authorList>
    </citation>
    <scope>NUCLEOTIDE SEQUENCE [LARGE SCALE GENOMIC DNA]</scope>
    <source>
        <strain evidence="12 13">AM20-91</strain>
    </source>
</reference>
<dbReference type="InterPro" id="IPR051034">
    <property type="entry name" value="Mito_Enoyl-ACP_Reductase"/>
</dbReference>
<evidence type="ECO:0000256" key="9">
    <source>
        <dbReference type="ARBA" id="ARBA00038963"/>
    </source>
</evidence>
<dbReference type="Gene3D" id="3.90.180.10">
    <property type="entry name" value="Medium-chain alcohol dehydrogenases, catalytic domain"/>
    <property type="match status" value="1"/>
</dbReference>
<evidence type="ECO:0000256" key="4">
    <source>
        <dbReference type="ARBA" id="ARBA00022857"/>
    </source>
</evidence>
<feature type="domain" description="Enoyl reductase (ER)" evidence="11">
    <location>
        <begin position="10"/>
        <end position="324"/>
    </location>
</feature>
<keyword evidence="4" id="KW-0521">NADP</keyword>
<dbReference type="EMBL" id="NPZB01000002">
    <property type="protein sequence ID" value="PNS08166.1"/>
    <property type="molecule type" value="Genomic_DNA"/>
</dbReference>
<dbReference type="PANTHER" id="PTHR43981:SF2">
    <property type="entry name" value="ENOYL-[ACYL-CARRIER-PROTEIN] REDUCTASE, MITOCHONDRIAL"/>
    <property type="match status" value="1"/>
</dbReference>
<dbReference type="GO" id="GO:0141148">
    <property type="term" value="F:enoyl-[acyl-carrier-protein] reductase (NADPH) activity"/>
    <property type="evidence" value="ECO:0007669"/>
    <property type="project" value="UniProtKB-EC"/>
</dbReference>
<dbReference type="Gene3D" id="3.40.50.720">
    <property type="entry name" value="NAD(P)-binding Rossmann-like Domain"/>
    <property type="match status" value="1"/>
</dbReference>
<keyword evidence="6" id="KW-0560">Oxidoreductase</keyword>
<comment type="catalytic activity">
    <reaction evidence="10">
        <text>a 2,3-saturated acyl-[ACP] + NADP(+) = a (2E)-enoyl-[ACP] + NADPH + H(+)</text>
        <dbReference type="Rhea" id="RHEA:22564"/>
        <dbReference type="Rhea" id="RHEA-COMP:9925"/>
        <dbReference type="Rhea" id="RHEA-COMP:9926"/>
        <dbReference type="ChEBI" id="CHEBI:15378"/>
        <dbReference type="ChEBI" id="CHEBI:57783"/>
        <dbReference type="ChEBI" id="CHEBI:58349"/>
        <dbReference type="ChEBI" id="CHEBI:78784"/>
        <dbReference type="ChEBI" id="CHEBI:78785"/>
        <dbReference type="EC" id="1.3.1.104"/>
    </reaction>
</comment>
<keyword evidence="5" id="KW-0809">Transit peptide</keyword>
<name>A0A2K1PZE3_9GAMM</name>
<evidence type="ECO:0000256" key="2">
    <source>
        <dbReference type="ARBA" id="ARBA00022516"/>
    </source>
</evidence>
<keyword evidence="3" id="KW-0276">Fatty acid metabolism</keyword>
<dbReference type="GO" id="GO:0006633">
    <property type="term" value="P:fatty acid biosynthetic process"/>
    <property type="evidence" value="ECO:0007669"/>
    <property type="project" value="UniProtKB-KW"/>
</dbReference>